<organism evidence="11 12">
    <name type="scientific">Dactylonectria estremocensis</name>
    <dbReference type="NCBI Taxonomy" id="1079267"/>
    <lineage>
        <taxon>Eukaryota</taxon>
        <taxon>Fungi</taxon>
        <taxon>Dikarya</taxon>
        <taxon>Ascomycota</taxon>
        <taxon>Pezizomycotina</taxon>
        <taxon>Sordariomycetes</taxon>
        <taxon>Hypocreomycetidae</taxon>
        <taxon>Hypocreales</taxon>
        <taxon>Nectriaceae</taxon>
        <taxon>Dactylonectria</taxon>
    </lineage>
</organism>
<feature type="region of interest" description="Disordered" evidence="7">
    <location>
        <begin position="2856"/>
        <end position="2875"/>
    </location>
</feature>
<dbReference type="Pfam" id="PF20255">
    <property type="entry name" value="DUF6606"/>
    <property type="match status" value="1"/>
</dbReference>
<feature type="region of interest" description="Disordered" evidence="7">
    <location>
        <begin position="2556"/>
        <end position="2575"/>
    </location>
</feature>
<evidence type="ECO:0000256" key="7">
    <source>
        <dbReference type="SAM" id="MobiDB-lite"/>
    </source>
</evidence>
<evidence type="ECO:0000313" key="11">
    <source>
        <dbReference type="EMBL" id="KAH7129341.1"/>
    </source>
</evidence>
<dbReference type="InterPro" id="IPR022099">
    <property type="entry name" value="DUF3638"/>
</dbReference>
<feature type="region of interest" description="Disordered" evidence="7">
    <location>
        <begin position="3205"/>
        <end position="3266"/>
    </location>
</feature>
<feature type="compositionally biased region" description="Low complexity" evidence="7">
    <location>
        <begin position="2558"/>
        <end position="2571"/>
    </location>
</feature>
<proteinExistence type="predicted"/>
<dbReference type="SUPFAM" id="SSF52540">
    <property type="entry name" value="P-loop containing nucleoside triphosphate hydrolases"/>
    <property type="match status" value="1"/>
</dbReference>
<evidence type="ECO:0000313" key="12">
    <source>
        <dbReference type="Proteomes" id="UP000717696"/>
    </source>
</evidence>
<evidence type="ECO:0000256" key="2">
    <source>
        <dbReference type="ARBA" id="ARBA00012759"/>
    </source>
</evidence>
<dbReference type="GO" id="GO:0006508">
    <property type="term" value="P:proteolysis"/>
    <property type="evidence" value="ECO:0007669"/>
    <property type="project" value="UniProtKB-KW"/>
</dbReference>
<dbReference type="Pfam" id="PF12340">
    <property type="entry name" value="DUF3638"/>
    <property type="match status" value="1"/>
</dbReference>
<keyword evidence="12" id="KW-1185">Reference proteome</keyword>
<evidence type="ECO:0000259" key="8">
    <source>
        <dbReference type="Pfam" id="PF12340"/>
    </source>
</evidence>
<gene>
    <name evidence="11" type="ORF">B0J13DRAFT_598373</name>
</gene>
<keyword evidence="6" id="KW-0788">Thiol protease</keyword>
<dbReference type="InterPro" id="IPR051346">
    <property type="entry name" value="OTU_Deubiquitinase"/>
</dbReference>
<keyword evidence="5" id="KW-0378">Hydrolase</keyword>
<accession>A0A9P9E3L9</accession>
<evidence type="ECO:0000256" key="5">
    <source>
        <dbReference type="ARBA" id="ARBA00022801"/>
    </source>
</evidence>
<name>A0A9P9E3L9_9HYPO</name>
<feature type="domain" description="DUF3645" evidence="9">
    <location>
        <begin position="2417"/>
        <end position="2449"/>
    </location>
</feature>
<keyword evidence="4" id="KW-0833">Ubl conjugation pathway</keyword>
<dbReference type="InterPro" id="IPR046541">
    <property type="entry name" value="DUF6606"/>
</dbReference>
<evidence type="ECO:0000259" key="9">
    <source>
        <dbReference type="Pfam" id="PF12359"/>
    </source>
</evidence>
<keyword evidence="3" id="KW-0645">Protease</keyword>
<dbReference type="PANTHER" id="PTHR13367">
    <property type="entry name" value="UBIQUITIN THIOESTERASE"/>
    <property type="match status" value="1"/>
</dbReference>
<evidence type="ECO:0000256" key="1">
    <source>
        <dbReference type="ARBA" id="ARBA00000707"/>
    </source>
</evidence>
<dbReference type="Pfam" id="PF12359">
    <property type="entry name" value="DUF3645"/>
    <property type="match status" value="1"/>
</dbReference>
<feature type="compositionally biased region" description="Acidic residues" evidence="7">
    <location>
        <begin position="3237"/>
        <end position="3249"/>
    </location>
</feature>
<evidence type="ECO:0000259" key="10">
    <source>
        <dbReference type="Pfam" id="PF20255"/>
    </source>
</evidence>
<dbReference type="EC" id="3.4.19.12" evidence="2"/>
<feature type="compositionally biased region" description="Polar residues" evidence="7">
    <location>
        <begin position="3250"/>
        <end position="3266"/>
    </location>
</feature>
<sequence length="3266" mass="369584">MATAPPVSKHLDLPLNDALYNHLVLPPQLPHREDPNLIEIETALIERVLTSARCMRDIPEHPSRPTWEALGRSIQATKGIHFGGRVDQSVLARELSALGETDFLLVHVQCQNCALYIRRSNDPIHGPSVIFEAFEAAARNEDILATENALQWDFPGCAVAVPMKTFLDEGFIDGLSSFIENASRESIKDFSAHTFKAGATIVEYRNTPEPALSNGRRSAPTLLQKKVRDDVCWKNAKSPWRRLPYWLVLRVAISRFLSQQLGGEVGRAEYKFFMVHLLSGLLSNIQNADAKVERLDLLKKKICRRLVKLEVDKDRAQSPIAATRIEFLFTRLNSGLRQVINNTADSIDAAWRRQKVNMEKKIPSLPRRASPADLRLDLHVSGQYLQSILKGEGKPQKRVISSTNNVSVEDAAKKHLNTFAQFHADLVYAEQACKQFCLEPRPSTTREQRKAIGSAAQILYDYMQKSQKLYKEIPQLMSTSILNIMDLWVKIDQSACALYPLLLEYHPVFHPGMLDVLLCSNFDDMERVHKLQLYLQSRVSGCERTAPDIFGDPVRGCFGQRFYEESPESAELREMHEDIESQAEEWRVGKEKEWKAKTAEYAALSKRIEDCACVYIVDEDNPLGRGIHSRNCNRCHMMQQLKRMHIQAYEHPLPSDGVVAKAVVFELACPGPFSIYRDVTWRVISSLAIPFFKDDSLPRCFIKDYGQLEDFVNETKMTCSLASKTKPFLTTHYSSLCFPVEWKSTNGKDCVCRPNGLRLTFFDQQTKKWPNSRGCRPTFLAHVKLQIPSSSPFSKLLQDSAFSDLVHGPSSYEIASTASKCPTGISAHEYLAFQTIASGKSRRWPSILTELGSANLNFSNEATMLLLAHLTAQCGPRGGGKDPFRLVHAAFRDSSFCHKLIEQLSHRLDSLSANWRETYLMEAVISLALRLVDFAMAADKMEIFDAALELLARARYICVRWFKLLRAETYKVTDSETAQRFQQYALWAGLLCKQTFALHFTRGMPFDDISMEAYIQGSVVVQDSLVVELKSLSTTLHYAVIRDMRLSYSLCQNITNAILAKPDVFGSSLKEMWPEEDQCARKFSNIAHKAQGWISCHATASEEENVQFVLYNCMEGVLLVDGFPMGKLPKDRRQCLTLNELFGNQALLTYPSDRRGMQYALCVKPNGFQVHVGFSDNGQVIVQAYRFPYSLQLIPRETFRDGNNWDLPGQTLDGCFHWLNLSNGELLITKRQNPWPARNFRGYKLNMNTRTCTRMRNNNNQVFYDSLVNPYSPLFCRATRILDSLEHRQHIMVVQPGGGRHLQVELPRLQILFHVNSKLALQSPQLQCEIDSDQDPGTWYGLQNKLVVRSISNPMHRSILVPLGKIAFAKSDGCHVAVRIDANGSYGRYAINDTLGRLNCAAEPVLVYTKALLHALTSFLIPDPLTGRTGTEEAIEWLQSGVTQPWAPLNRAPMEILEGISRLTPRREYYPTDLRVMKTDYWIDHLPVIIQSSALRPLVEHILQVSKSLAAFSENPAQQIELPSIGDAHLHKRALLRHQVLERYVGDAKSRPLPVVSIYHSRDRPSHTNLRHRNVLEITHWIGAWPQKMETTDNLVQILTTQNLVGGFDLAFDKVCLSDRLKTDIVQNWGSLVKFAQNASTRYSLMFMLAPMAFRLDADLQLLRTLIAFAIFKELRYMETPGWEEYHNFQPDQVPQVDYILRLLKPFTAPPLQDDTSGLEQFASAKQQRKWQAELFKHECKVEEDCKFFANFLLRQWPCVEPSIRGLDRSVLIDLPLALEAIRPEWKRLYMNMDLTKHLREVQKILDRRTTNVVYELPVVVLSDDSFPIRLRGNEVTDLSQLMLNPVSPKPAVRSFNNTTNQPFVSQKDFVIQGGSRLPWPGGGPPANQLGYRRNISKKYSPAPLPTPEDVNRSTLELEMISKPLENSRSAERRRYAGDLQKSLAAFRRLNPSVDVTNQAVYTRESSIELISQKANECFSGIRSALDASSTMCSSRRIVWLKAGGMWPVVTKGTVLGQLRSTAPQELFGSGMRRELIQLGVKVTELQREIRLHDLALKNASGQYYEENANKGHSNWNPDEYPDWLLLEIESNMMIRPVQIDVAKATISPDSGSNSVLQMNMGQGKTSCIIPMVAAALADKTRLVRVIVPKALLQQTSQLLQSRLGGILGRQLRHVPFSRRTATANEKIKAYWEIHKDMMKSAGIMICQPDHNMSFMLSGCQRLVDDKLVDAGPMINIQNWLTRVSRDILDESDYTLAVRTQLIYPSGSQMTVDGHPDRWLVAEAVLRLVDGHVDNLCRSFPHSISIIRRISSGFPLLYFLRPDVEDEMIRRVTSDVCQGLGGILPMSIHAMAQADRVAIKDFISAAKPRTSSVSRIQKLCPDRPNLRQTIYLLRGLLVSRILMTTLRKRWNVEYGLHPNRDPIAVPFHAKGVPSEQSEWGHPDVAILLTCLAFYYDGVNLAQLKQCLEHILKSDDPSAEYDKWTTNIRNYPSSLRAWNSINVDDDIQLSEIWRNARYTGVVIDYFLNNFVFPRHAKQFKVKLQSNAWDIPLVQVADEPSSSSKPTSKPLTTGFSGTNDNRTMLPLNIEQQDLSGLLHTSAEVLTYLLHPRNRKCVLPQQLRRDRFTGRASEFDLLHGLKERNIRVLIDAGAQILEMNNSTLAEEWLKIDSGALAALYFDEANKPWVVTKIGKKTPLLASPFSDDLGLCLVYLDEAHTRGTDLKIPPSARGALTLGLGQTKDHTVQAAMRLRQLGTTQSVTFFVPPEVHQGIADLQGKTIHDTIDSSDVIEWLLDNTCESIDQLQPLFYSQGVDYCRRMQAAFDNPKFLTMKPQREKYVASIKQDEQQTLQQLYDPKPKARNAAQKQPTNGHLKGFMKDLNSRRKRFQDNGRAVHASALQQVEQEREVAFEVESVRQVKKKHHFAAHSFPGLNADLESFARTGRMPADAHYFSHVFTSLSKTGLGRKFRVSRNATDSKLFVTAEFDKTIKQKLDDAMDNFLRPVNWLLWSPITETAVVIIPEEADALIPMLRDPAVASKTYLLTYAAPITRKMLHFNELTYYSIPSLPRDWMAPKWLRVELGVFAGRLYFDWSEYKHMCDLLDIHEGVVENHDLDVLTAMDGAGDEEVAEGDQQLPPTLPVDGFKFASKPLTFMQEWLAVRRRGQDFAHSPMGFVSQGKTIQPEHPFFSQAEDEAVGARDMVFAPVTHRPGASGPDNQDEDDYHGVDDMGANTAADIDACDDPIVYDESEYGSSGSRSAVESGNGSD</sequence>
<protein>
    <recommendedName>
        <fullName evidence="2">ubiquitinyl hydrolase 1</fullName>
        <ecNumber evidence="2">3.4.19.12</ecNumber>
    </recommendedName>
</protein>
<comment type="caution">
    <text evidence="11">The sequence shown here is derived from an EMBL/GenBank/DDBJ whole genome shotgun (WGS) entry which is preliminary data.</text>
</comment>
<dbReference type="InterPro" id="IPR027417">
    <property type="entry name" value="P-loop_NTPase"/>
</dbReference>
<feature type="domain" description="DUF6606" evidence="10">
    <location>
        <begin position="19"/>
        <end position="282"/>
    </location>
</feature>
<evidence type="ECO:0000256" key="3">
    <source>
        <dbReference type="ARBA" id="ARBA00022670"/>
    </source>
</evidence>
<reference evidence="11" key="1">
    <citation type="journal article" date="2021" name="Nat. Commun.">
        <title>Genetic determinants of endophytism in the Arabidopsis root mycobiome.</title>
        <authorList>
            <person name="Mesny F."/>
            <person name="Miyauchi S."/>
            <person name="Thiergart T."/>
            <person name="Pickel B."/>
            <person name="Atanasova L."/>
            <person name="Karlsson M."/>
            <person name="Huettel B."/>
            <person name="Barry K.W."/>
            <person name="Haridas S."/>
            <person name="Chen C."/>
            <person name="Bauer D."/>
            <person name="Andreopoulos W."/>
            <person name="Pangilinan J."/>
            <person name="LaButti K."/>
            <person name="Riley R."/>
            <person name="Lipzen A."/>
            <person name="Clum A."/>
            <person name="Drula E."/>
            <person name="Henrissat B."/>
            <person name="Kohler A."/>
            <person name="Grigoriev I.V."/>
            <person name="Martin F.M."/>
            <person name="Hacquard S."/>
        </authorList>
    </citation>
    <scope>NUCLEOTIDE SEQUENCE</scope>
    <source>
        <strain evidence="11">MPI-CAGE-AT-0021</strain>
    </source>
</reference>
<dbReference type="Proteomes" id="UP000717696">
    <property type="component" value="Unassembled WGS sequence"/>
</dbReference>
<dbReference type="EMBL" id="JAGMUU010000021">
    <property type="protein sequence ID" value="KAH7129341.1"/>
    <property type="molecule type" value="Genomic_DNA"/>
</dbReference>
<feature type="domain" description="DUF3638" evidence="8">
    <location>
        <begin position="2073"/>
        <end position="2296"/>
    </location>
</feature>
<dbReference type="GO" id="GO:0004843">
    <property type="term" value="F:cysteine-type deubiquitinase activity"/>
    <property type="evidence" value="ECO:0007669"/>
    <property type="project" value="UniProtKB-EC"/>
</dbReference>
<dbReference type="Gene3D" id="3.40.50.300">
    <property type="entry name" value="P-loop containing nucleotide triphosphate hydrolases"/>
    <property type="match status" value="1"/>
</dbReference>
<dbReference type="PANTHER" id="PTHR13367:SF32">
    <property type="entry name" value="DUF6606 DOMAIN-CONTAINING PROTEIN"/>
    <property type="match status" value="1"/>
</dbReference>
<comment type="catalytic activity">
    <reaction evidence="1">
        <text>Thiol-dependent hydrolysis of ester, thioester, amide, peptide and isopeptide bonds formed by the C-terminal Gly of ubiquitin (a 76-residue protein attached to proteins as an intracellular targeting signal).</text>
        <dbReference type="EC" id="3.4.19.12"/>
    </reaction>
</comment>
<dbReference type="InterPro" id="IPR022105">
    <property type="entry name" value="DUF3645"/>
</dbReference>
<evidence type="ECO:0000256" key="4">
    <source>
        <dbReference type="ARBA" id="ARBA00022786"/>
    </source>
</evidence>
<evidence type="ECO:0000256" key="6">
    <source>
        <dbReference type="ARBA" id="ARBA00022807"/>
    </source>
</evidence>
<dbReference type="OrthoDB" id="3182339at2759"/>